<keyword evidence="4" id="KW-1185">Reference proteome</keyword>
<dbReference type="InterPro" id="IPR040361">
    <property type="entry name" value="TPD1"/>
</dbReference>
<dbReference type="EMBL" id="KI630412">
    <property type="protein sequence ID" value="EYU40258.1"/>
    <property type="molecule type" value="Genomic_DNA"/>
</dbReference>
<feature type="chain" id="PRO_5001507717" evidence="2">
    <location>
        <begin position="22"/>
        <end position="135"/>
    </location>
</feature>
<gene>
    <name evidence="3" type="ORF">MIMGU_mgv1a023321mg</name>
</gene>
<dbReference type="PANTHER" id="PTHR33184">
    <property type="entry name" value="PROTEIN TAPETUM DETERMINANT 1-LIKE-RELATED"/>
    <property type="match status" value="1"/>
</dbReference>
<proteinExistence type="predicted"/>
<dbReference type="GO" id="GO:0001709">
    <property type="term" value="P:cell fate determination"/>
    <property type="evidence" value="ECO:0000318"/>
    <property type="project" value="GO_Central"/>
</dbReference>
<organism evidence="3 4">
    <name type="scientific">Erythranthe guttata</name>
    <name type="common">Yellow monkey flower</name>
    <name type="synonym">Mimulus guttatus</name>
    <dbReference type="NCBI Taxonomy" id="4155"/>
    <lineage>
        <taxon>Eukaryota</taxon>
        <taxon>Viridiplantae</taxon>
        <taxon>Streptophyta</taxon>
        <taxon>Embryophyta</taxon>
        <taxon>Tracheophyta</taxon>
        <taxon>Spermatophyta</taxon>
        <taxon>Magnoliopsida</taxon>
        <taxon>eudicotyledons</taxon>
        <taxon>Gunneridae</taxon>
        <taxon>Pentapetalae</taxon>
        <taxon>asterids</taxon>
        <taxon>lamiids</taxon>
        <taxon>Lamiales</taxon>
        <taxon>Phrymaceae</taxon>
        <taxon>Erythranthe</taxon>
    </lineage>
</organism>
<dbReference type="PhylomeDB" id="A0A022RKH8"/>
<dbReference type="PANTHER" id="PTHR33184:SF72">
    <property type="entry name" value="BETA-1,3-N-ACETYLGLUCOSAMINYLTRANSFERASE FAMILY PROTEIN"/>
    <property type="match status" value="1"/>
</dbReference>
<dbReference type="AlphaFoldDB" id="A0A022RKH8"/>
<dbReference type="Pfam" id="PF24068">
    <property type="entry name" value="TPD1_C"/>
    <property type="match status" value="1"/>
</dbReference>
<keyword evidence="1 2" id="KW-0732">Signal</keyword>
<dbReference type="Proteomes" id="UP000030748">
    <property type="component" value="Unassembled WGS sequence"/>
</dbReference>
<accession>A0A022RKH8</accession>
<protein>
    <submittedName>
        <fullName evidence="3">Uncharacterized protein</fullName>
    </submittedName>
</protein>
<evidence type="ECO:0000256" key="1">
    <source>
        <dbReference type="ARBA" id="ARBA00022729"/>
    </source>
</evidence>
<feature type="signal peptide" evidence="2">
    <location>
        <begin position="1"/>
        <end position="21"/>
    </location>
</feature>
<evidence type="ECO:0000313" key="3">
    <source>
        <dbReference type="EMBL" id="EYU40258.1"/>
    </source>
</evidence>
<name>A0A022RKH8_ERYGU</name>
<sequence length="135" mass="14617">MLKIAAGAIVRILCFVLSISAIIPKGSSDAASCTADKLVITQGVTGRTIDSRIEWVVDVNNTCTCNLSNVQLLCPNFQSISTDTSIISEIGNTGICDFYKGKELISTDTYRFYYLGDRINLAPCIKNKGIVCINL</sequence>
<reference evidence="3 4" key="1">
    <citation type="journal article" date="2013" name="Proc. Natl. Acad. Sci. U.S.A.">
        <title>Fine-scale variation in meiotic recombination in Mimulus inferred from population shotgun sequencing.</title>
        <authorList>
            <person name="Hellsten U."/>
            <person name="Wright K.M."/>
            <person name="Jenkins J."/>
            <person name="Shu S."/>
            <person name="Yuan Y."/>
            <person name="Wessler S.R."/>
            <person name="Schmutz J."/>
            <person name="Willis J.H."/>
            <person name="Rokhsar D.S."/>
        </authorList>
    </citation>
    <scope>NUCLEOTIDE SEQUENCE [LARGE SCALE GENOMIC DNA]</scope>
    <source>
        <strain evidence="4">cv. DUN x IM62</strain>
    </source>
</reference>
<evidence type="ECO:0000313" key="4">
    <source>
        <dbReference type="Proteomes" id="UP000030748"/>
    </source>
</evidence>
<evidence type="ECO:0000256" key="2">
    <source>
        <dbReference type="SAM" id="SignalP"/>
    </source>
</evidence>